<name>A0ABV7IG58_9RHOB</name>
<dbReference type="InterPro" id="IPR048254">
    <property type="entry name" value="CDP_ALCOHOL_P_TRANSF_CS"/>
</dbReference>
<reference evidence="5" key="1">
    <citation type="journal article" date="2019" name="Int. J. Syst. Evol. Microbiol.">
        <title>The Global Catalogue of Microorganisms (GCM) 10K type strain sequencing project: providing services to taxonomists for standard genome sequencing and annotation.</title>
        <authorList>
            <consortium name="The Broad Institute Genomics Platform"/>
            <consortium name="The Broad Institute Genome Sequencing Center for Infectious Disease"/>
            <person name="Wu L."/>
            <person name="Ma J."/>
        </authorList>
    </citation>
    <scope>NUCLEOTIDE SEQUENCE [LARGE SCALE GENOMIC DNA]</scope>
    <source>
        <strain evidence="5">KCTC 52239</strain>
    </source>
</reference>
<dbReference type="EMBL" id="JBHRTE010000027">
    <property type="protein sequence ID" value="MFC3167572.1"/>
    <property type="molecule type" value="Genomic_DNA"/>
</dbReference>
<feature type="transmembrane region" description="Helical" evidence="3">
    <location>
        <begin position="217"/>
        <end position="240"/>
    </location>
</feature>
<comment type="similarity">
    <text evidence="2">Belongs to the CDP-alcohol phosphatidyltransferase class-I family.</text>
</comment>
<feature type="transmembrane region" description="Helical" evidence="3">
    <location>
        <begin position="196"/>
        <end position="211"/>
    </location>
</feature>
<sequence length="251" mass="26183">MRDHPTPGDRLAPSDTRDAIRVRLGFCALACMALIAATRPVFQTSLPALLAASGAFLLAAALVALCMDRSYPHPRMGACNATTLARAALVASLLMPLADGHAAGYAIAFVATVALVLDGADGWLARRSGLTSRFGARFDIEVDAALALMLSLHALAGTSVGAEVLVLGLIRYAFVLAGRVWPWLRGDLAPSRRRKLICVLQIAALIALQVPDLPPDAAILLARGAAVALAWSFAIDIAALRARALALGHAP</sequence>
<dbReference type="EC" id="2.7.8.-" evidence="4"/>
<keyword evidence="3" id="KW-0812">Transmembrane</keyword>
<keyword evidence="3" id="KW-0472">Membrane</keyword>
<keyword evidence="3" id="KW-1133">Transmembrane helix</keyword>
<protein>
    <submittedName>
        <fullName evidence="4">CDP-alcohol phosphatidyltransferase family protein</fullName>
        <ecNumber evidence="4">2.7.8.-</ecNumber>
    </submittedName>
</protein>
<organism evidence="4 5">
    <name type="scientific">Paracoccus fontiphilus</name>
    <dbReference type="NCBI Taxonomy" id="1815556"/>
    <lineage>
        <taxon>Bacteria</taxon>
        <taxon>Pseudomonadati</taxon>
        <taxon>Pseudomonadota</taxon>
        <taxon>Alphaproteobacteria</taxon>
        <taxon>Rhodobacterales</taxon>
        <taxon>Paracoccaceae</taxon>
        <taxon>Paracoccus</taxon>
    </lineage>
</organism>
<feature type="transmembrane region" description="Helical" evidence="3">
    <location>
        <begin position="20"/>
        <end position="42"/>
    </location>
</feature>
<evidence type="ECO:0000313" key="5">
    <source>
        <dbReference type="Proteomes" id="UP001595557"/>
    </source>
</evidence>
<dbReference type="InterPro" id="IPR000462">
    <property type="entry name" value="CDP-OH_P_trans"/>
</dbReference>
<feature type="transmembrane region" description="Helical" evidence="3">
    <location>
        <begin position="48"/>
        <end position="66"/>
    </location>
</feature>
<dbReference type="Pfam" id="PF01066">
    <property type="entry name" value="CDP-OH_P_transf"/>
    <property type="match status" value="1"/>
</dbReference>
<evidence type="ECO:0000256" key="1">
    <source>
        <dbReference type="ARBA" id="ARBA00022679"/>
    </source>
</evidence>
<proteinExistence type="inferred from homology"/>
<dbReference type="Proteomes" id="UP001595557">
    <property type="component" value="Unassembled WGS sequence"/>
</dbReference>
<keyword evidence="1 2" id="KW-0808">Transferase</keyword>
<dbReference type="InterPro" id="IPR043130">
    <property type="entry name" value="CDP-OH_PTrfase_TM_dom"/>
</dbReference>
<comment type="caution">
    <text evidence="4">The sequence shown here is derived from an EMBL/GenBank/DDBJ whole genome shotgun (WGS) entry which is preliminary data.</text>
</comment>
<dbReference type="RefSeq" id="WP_242690073.1">
    <property type="nucleotide sequence ID" value="NZ_JAFNAW010000017.1"/>
</dbReference>
<evidence type="ECO:0000313" key="4">
    <source>
        <dbReference type="EMBL" id="MFC3167572.1"/>
    </source>
</evidence>
<dbReference type="PROSITE" id="PS00379">
    <property type="entry name" value="CDP_ALCOHOL_P_TRANSF"/>
    <property type="match status" value="1"/>
</dbReference>
<feature type="transmembrane region" description="Helical" evidence="3">
    <location>
        <begin position="164"/>
        <end position="184"/>
    </location>
</feature>
<accession>A0ABV7IG58</accession>
<gene>
    <name evidence="4" type="ORF">ACFOD7_05870</name>
</gene>
<evidence type="ECO:0000256" key="3">
    <source>
        <dbReference type="SAM" id="Phobius"/>
    </source>
</evidence>
<dbReference type="Gene3D" id="1.20.120.1760">
    <property type="match status" value="1"/>
</dbReference>
<evidence type="ECO:0000256" key="2">
    <source>
        <dbReference type="RuleBase" id="RU003750"/>
    </source>
</evidence>
<keyword evidence="5" id="KW-1185">Reference proteome</keyword>
<dbReference type="GO" id="GO:0016740">
    <property type="term" value="F:transferase activity"/>
    <property type="evidence" value="ECO:0007669"/>
    <property type="project" value="UniProtKB-KW"/>
</dbReference>